<evidence type="ECO:0000256" key="1">
    <source>
        <dbReference type="ARBA" id="ARBA00004442"/>
    </source>
</evidence>
<dbReference type="Gene3D" id="1.25.40.900">
    <property type="match status" value="1"/>
</dbReference>
<evidence type="ECO:0000313" key="9">
    <source>
        <dbReference type="Proteomes" id="UP000016600"/>
    </source>
</evidence>
<name>U2KQD2_9BACT</name>
<evidence type="ECO:0000256" key="4">
    <source>
        <dbReference type="ARBA" id="ARBA00023136"/>
    </source>
</evidence>
<keyword evidence="4" id="KW-0472">Membrane</keyword>
<evidence type="ECO:0000259" key="6">
    <source>
        <dbReference type="Pfam" id="PF07980"/>
    </source>
</evidence>
<evidence type="ECO:0000256" key="5">
    <source>
        <dbReference type="ARBA" id="ARBA00023237"/>
    </source>
</evidence>
<comment type="similarity">
    <text evidence="2">Belongs to the SusD family.</text>
</comment>
<dbReference type="Pfam" id="PF07980">
    <property type="entry name" value="SusD_RagB"/>
    <property type="match status" value="1"/>
</dbReference>
<protein>
    <submittedName>
        <fullName evidence="8">Starch-binding protein, SusD-like family</fullName>
    </submittedName>
</protein>
<sequence length="484" mass="55916">MILLRTISNFLGIVFFFLVVTACEDWLSVSPSSEVRYNDLFSHKNGFKDQLTGIYTAMCTESLYGANLTYGMVDVLGQQYVWTLETGNYYHLNRFEYTNKTSISVIDNTWNKMYNAIVNTNILLKGIREFTGVLSADESQIYEGEALGLRAFLHFDILRLFGKSYTTGPDAKAIPYVTEVSNKVIPLSTVSEVLNSIVADLEKAKRLLKNDPVKVGGLVTPFLGNRNFHFNYYAVCAALARVYLYKNDRENALTNALEVINANKYPWVKQENVTTPTREARDGIFLTESIFMLNNTDLDNLTGKYLREGFTSDKSNLLTMSQEVIDQIFEKEKYGSFDWRLNYYFEVQKETFYGSSKLWQFRTMPAAYRNQQPLIRISEMYLIAAECAVSRTEAISYFNTLRHHRGFDAGSDLSEIISEEILRNEISKEYRKEFIGEGQWFFYCKRTNRKELPNAIVPFNENYYVLPLPDQEIEYGNRFQKTAK</sequence>
<dbReference type="GO" id="GO:0009279">
    <property type="term" value="C:cell outer membrane"/>
    <property type="evidence" value="ECO:0007669"/>
    <property type="project" value="UniProtKB-SubCell"/>
</dbReference>
<keyword evidence="5" id="KW-0998">Cell outer membrane</keyword>
<dbReference type="PATRIC" id="fig|1081904.3.peg.1540"/>
<organism evidence="8 9">
    <name type="scientific">Hoylesella pleuritidis F0068</name>
    <dbReference type="NCBI Taxonomy" id="1081904"/>
    <lineage>
        <taxon>Bacteria</taxon>
        <taxon>Pseudomonadati</taxon>
        <taxon>Bacteroidota</taxon>
        <taxon>Bacteroidia</taxon>
        <taxon>Bacteroidales</taxon>
        <taxon>Prevotellaceae</taxon>
        <taxon>Hoylesella</taxon>
    </lineage>
</organism>
<dbReference type="Gene3D" id="2.20.20.130">
    <property type="match status" value="1"/>
</dbReference>
<keyword evidence="3" id="KW-0732">Signal</keyword>
<evidence type="ECO:0000313" key="8">
    <source>
        <dbReference type="EMBL" id="ERK00692.1"/>
    </source>
</evidence>
<proteinExistence type="inferred from homology"/>
<evidence type="ECO:0000256" key="2">
    <source>
        <dbReference type="ARBA" id="ARBA00006275"/>
    </source>
</evidence>
<gene>
    <name evidence="8" type="ORF">HMPREF1218_0504</name>
</gene>
<evidence type="ECO:0000259" key="7">
    <source>
        <dbReference type="Pfam" id="PF14322"/>
    </source>
</evidence>
<evidence type="ECO:0000256" key="3">
    <source>
        <dbReference type="ARBA" id="ARBA00022729"/>
    </source>
</evidence>
<dbReference type="InterPro" id="IPR011990">
    <property type="entry name" value="TPR-like_helical_dom_sf"/>
</dbReference>
<dbReference type="RefSeq" id="WP_021584250.1">
    <property type="nucleotide sequence ID" value="NZ_AWET01000036.1"/>
</dbReference>
<comment type="caution">
    <text evidence="8">The sequence shown here is derived from an EMBL/GenBank/DDBJ whole genome shotgun (WGS) entry which is preliminary data.</text>
</comment>
<accession>U2KQD2</accession>
<dbReference type="PROSITE" id="PS51257">
    <property type="entry name" value="PROKAR_LIPOPROTEIN"/>
    <property type="match status" value="1"/>
</dbReference>
<reference evidence="8 9" key="1">
    <citation type="submission" date="2013-08" db="EMBL/GenBank/DDBJ databases">
        <authorList>
            <person name="Durkin A.S."/>
            <person name="Haft D.R."/>
            <person name="McCorrison J."/>
            <person name="Torralba M."/>
            <person name="Gillis M."/>
            <person name="Haft D.H."/>
            <person name="Methe B."/>
            <person name="Sutton G."/>
            <person name="Nelson K.E."/>
        </authorList>
    </citation>
    <scope>NUCLEOTIDE SEQUENCE [LARGE SCALE GENOMIC DNA]</scope>
    <source>
        <strain evidence="8 9">F0068</strain>
    </source>
</reference>
<dbReference type="Gene3D" id="1.25.40.390">
    <property type="match status" value="1"/>
</dbReference>
<dbReference type="Proteomes" id="UP000016600">
    <property type="component" value="Unassembled WGS sequence"/>
</dbReference>
<comment type="subcellular location">
    <subcellularLocation>
        <location evidence="1">Cell outer membrane</location>
    </subcellularLocation>
</comment>
<keyword evidence="9" id="KW-1185">Reference proteome</keyword>
<dbReference type="EMBL" id="AWET01000036">
    <property type="protein sequence ID" value="ERK00692.1"/>
    <property type="molecule type" value="Genomic_DNA"/>
</dbReference>
<dbReference type="Pfam" id="PF14322">
    <property type="entry name" value="SusD-like_3"/>
    <property type="match status" value="1"/>
</dbReference>
<dbReference type="SUPFAM" id="SSF48452">
    <property type="entry name" value="TPR-like"/>
    <property type="match status" value="1"/>
</dbReference>
<dbReference type="AlphaFoldDB" id="U2KQD2"/>
<dbReference type="InterPro" id="IPR033985">
    <property type="entry name" value="SusD-like_N"/>
</dbReference>
<feature type="domain" description="RagB/SusD" evidence="6">
    <location>
        <begin position="361"/>
        <end position="448"/>
    </location>
</feature>
<feature type="domain" description="SusD-like N-terminal" evidence="7">
    <location>
        <begin position="25"/>
        <end position="244"/>
    </location>
</feature>
<dbReference type="InterPro" id="IPR012944">
    <property type="entry name" value="SusD_RagB_dom"/>
</dbReference>